<accession>A0A2W1L5Z1</accession>
<dbReference type="Gene3D" id="3.30.457.10">
    <property type="entry name" value="Copper amine oxidase-like, N-terminal domain"/>
    <property type="match status" value="1"/>
</dbReference>
<dbReference type="InterPro" id="IPR036582">
    <property type="entry name" value="Mao_N_sf"/>
</dbReference>
<dbReference type="Pfam" id="PF07833">
    <property type="entry name" value="Cu_amine_oxidN1"/>
    <property type="match status" value="1"/>
</dbReference>
<sequence length="587" mass="64364">MTLQKSYTTYERSFLLMNSMKSKLAVLLLALTMVFVAGCQAVAGVDLNKVLKQSLITTSYEGSQTMAFELLINEEQLEELQNAEVPGYEALSMLSHVKLELSDIKVSDANHASMKGKLMLGDASIGFGLKMAEEKMEILLEGAKRPILLDLSEEALNGLLLPEAPGASAPEVGKAAEDQLTEIGRKVIDLVGGYAIDNMPNPESLSVKPAATTVGGEELNLMQVQVELNGKQLWQWIITYLDALIQDEEGLAEVMIAINELMKDNKDLFASLGAPFPEESLPVGASDEKQLKEAAAQLTSLLKSLKTNMEQAAAESPESVESVFNEQTYLKANVYVDSKLDIRKTETELMIKPKFPEAPADMEEEYMEDEAASEEEMYEEDMYEEDFYGAGLGSVGSAFSFIEGIRISSSSEMWNVNGEVAAEKPAADPNALGMEELAGMQGYEFLREFNTNSVMYDLLKNTFGVGHQQVILDPEYSQYPPIVTPDGRTLVPLRETAEAFGAEVKYNGKTKSATILDRATGAEIVVKKGSKTAVINGKSVQWSFPVTSVKGTLYVPARDLTKALNGTLYWESLYDDMKILIIERDVA</sequence>
<proteinExistence type="predicted"/>
<dbReference type="AlphaFoldDB" id="A0A2W1L5Z1"/>
<organism evidence="3 4">
    <name type="scientific">Paenibacillus sambharensis</name>
    <dbReference type="NCBI Taxonomy" id="1803190"/>
    <lineage>
        <taxon>Bacteria</taxon>
        <taxon>Bacillati</taxon>
        <taxon>Bacillota</taxon>
        <taxon>Bacilli</taxon>
        <taxon>Bacillales</taxon>
        <taxon>Paenibacillaceae</taxon>
        <taxon>Paenibacillus</taxon>
    </lineage>
</organism>
<evidence type="ECO:0000256" key="1">
    <source>
        <dbReference type="SAM" id="Coils"/>
    </source>
</evidence>
<evidence type="ECO:0000313" key="4">
    <source>
        <dbReference type="Proteomes" id="UP000249522"/>
    </source>
</evidence>
<reference evidence="3 4" key="1">
    <citation type="submission" date="2018-06" db="EMBL/GenBank/DDBJ databases">
        <title>Paenibacillus imtechensis sp. nov.</title>
        <authorList>
            <person name="Pinnaka A.K."/>
            <person name="Singh H."/>
            <person name="Kaur M."/>
        </authorList>
    </citation>
    <scope>NUCLEOTIDE SEQUENCE [LARGE SCALE GENOMIC DNA]</scope>
    <source>
        <strain evidence="3 4">SMB1</strain>
    </source>
</reference>
<gene>
    <name evidence="3" type="ORF">DNH61_18320</name>
</gene>
<dbReference type="Proteomes" id="UP000249522">
    <property type="component" value="Unassembled WGS sequence"/>
</dbReference>
<keyword evidence="4" id="KW-1185">Reference proteome</keyword>
<evidence type="ECO:0000259" key="2">
    <source>
        <dbReference type="Pfam" id="PF07833"/>
    </source>
</evidence>
<evidence type="ECO:0000313" key="3">
    <source>
        <dbReference type="EMBL" id="PZD94363.1"/>
    </source>
</evidence>
<dbReference type="SUPFAM" id="SSF55383">
    <property type="entry name" value="Copper amine oxidase, domain N"/>
    <property type="match status" value="1"/>
</dbReference>
<name>A0A2W1L5Z1_9BACL</name>
<keyword evidence="1" id="KW-0175">Coiled coil</keyword>
<dbReference type="OrthoDB" id="2811497at2"/>
<comment type="caution">
    <text evidence="3">The sequence shown here is derived from an EMBL/GenBank/DDBJ whole genome shotgun (WGS) entry which is preliminary data.</text>
</comment>
<protein>
    <recommendedName>
        <fullName evidence="2">Copper amine oxidase-like N-terminal domain-containing protein</fullName>
    </recommendedName>
</protein>
<dbReference type="EMBL" id="QKRB01000053">
    <property type="protein sequence ID" value="PZD94363.1"/>
    <property type="molecule type" value="Genomic_DNA"/>
</dbReference>
<dbReference type="InterPro" id="IPR012854">
    <property type="entry name" value="Cu_amine_oxidase-like_N"/>
</dbReference>
<feature type="domain" description="Copper amine oxidase-like N-terminal" evidence="2">
    <location>
        <begin position="478"/>
        <end position="572"/>
    </location>
</feature>
<feature type="coiled-coil region" evidence="1">
    <location>
        <begin position="288"/>
        <end position="315"/>
    </location>
</feature>